<dbReference type="GO" id="GO:0070154">
    <property type="term" value="P:mitochondrial lysyl-tRNA aminoacylation"/>
    <property type="evidence" value="ECO:0007669"/>
    <property type="project" value="TreeGrafter"/>
</dbReference>
<accession>A0A1B7T8L0</accession>
<evidence type="ECO:0000256" key="2">
    <source>
        <dbReference type="ARBA" id="ARBA00022741"/>
    </source>
</evidence>
<dbReference type="Proteomes" id="UP000092321">
    <property type="component" value="Unassembled WGS sequence"/>
</dbReference>
<keyword evidence="1" id="KW-0436">Ligase</keyword>
<proteinExistence type="predicted"/>
<dbReference type="OrthoDB" id="21243at2759"/>
<keyword evidence="2" id="KW-0547">Nucleotide-binding</keyword>
<dbReference type="SUPFAM" id="SSF55681">
    <property type="entry name" value="Class II aaRS and biotin synthetases"/>
    <property type="match status" value="1"/>
</dbReference>
<evidence type="ECO:0000256" key="3">
    <source>
        <dbReference type="ARBA" id="ARBA00022840"/>
    </source>
</evidence>
<sequence length="473" mass="54444">MGQLTAKRDSGKKAHFFKVKQYNDEYDLVAHWSRFPLNSDPNLLTDFHTKFNSLKIGDHVLFKVEKSVNMKGITCLRPLEFAKMLSPRLIDVADVLVSDDKAMNNKVLLSLNEKEMYRHRELIDSVLLRSKLNKLIRNFLDNEGFIEVETPILNLKSGGANATPFTTKLKTDINKQKQEKINDNDELQLRIAPELWLKRLVVAGYDSIYELGKNFRNEGVDMTHNPEFTSLEIYKKYYDLEQMISLGERILKEIYILFEKELGETKFNAFKKENFKFKRVDCIKQMSIDYEVVLDKLISSLKLCSDTDSSAPLLKLLQNSPFFIKKFSENNKKSKMYLENISIQTLLKTIIDQIEIDHCNSLSPTILTSHPGLISPLAKQDGEGVQSFRYELFIEGVEYMNAYEEQNDPDIQRDQFLKQQKVKDDEETMSLDSNYVKTMKYGLGPTAGLGVGIDRLLMMISSKKNIASVLSFG</sequence>
<evidence type="ECO:0000259" key="4">
    <source>
        <dbReference type="PROSITE" id="PS50862"/>
    </source>
</evidence>
<feature type="domain" description="Aminoacyl-transfer RNA synthetases class-II family profile" evidence="4">
    <location>
        <begin position="128"/>
        <end position="473"/>
    </location>
</feature>
<dbReference type="PANTHER" id="PTHR42918">
    <property type="entry name" value="LYSYL-TRNA SYNTHETASE"/>
    <property type="match status" value="1"/>
</dbReference>
<dbReference type="InterPro" id="IPR045864">
    <property type="entry name" value="aa-tRNA-synth_II/BPL/LPL"/>
</dbReference>
<dbReference type="InterPro" id="IPR006195">
    <property type="entry name" value="aa-tRNA-synth_II"/>
</dbReference>
<dbReference type="InterPro" id="IPR018149">
    <property type="entry name" value="Lys-tRNA-synth_II_C"/>
</dbReference>
<name>A0A1B7T8L0_9ASCO</name>
<evidence type="ECO:0000256" key="1">
    <source>
        <dbReference type="ARBA" id="ARBA00022598"/>
    </source>
</evidence>
<gene>
    <name evidence="5" type="ORF">HANVADRAFT_54147</name>
</gene>
<dbReference type="GO" id="GO:0000049">
    <property type="term" value="F:tRNA binding"/>
    <property type="evidence" value="ECO:0007669"/>
    <property type="project" value="TreeGrafter"/>
</dbReference>
<reference evidence="6" key="1">
    <citation type="journal article" date="2016" name="Proc. Natl. Acad. Sci. U.S.A.">
        <title>Comparative genomics of biotechnologically important yeasts.</title>
        <authorList>
            <person name="Riley R."/>
            <person name="Haridas S."/>
            <person name="Wolfe K.H."/>
            <person name="Lopes M.R."/>
            <person name="Hittinger C.T."/>
            <person name="Goeker M."/>
            <person name="Salamov A.A."/>
            <person name="Wisecaver J.H."/>
            <person name="Long T.M."/>
            <person name="Calvey C.H."/>
            <person name="Aerts A.L."/>
            <person name="Barry K.W."/>
            <person name="Choi C."/>
            <person name="Clum A."/>
            <person name="Coughlan A.Y."/>
            <person name="Deshpande S."/>
            <person name="Douglass A.P."/>
            <person name="Hanson S.J."/>
            <person name="Klenk H.-P."/>
            <person name="LaButti K.M."/>
            <person name="Lapidus A."/>
            <person name="Lindquist E.A."/>
            <person name="Lipzen A.M."/>
            <person name="Meier-Kolthoff J.P."/>
            <person name="Ohm R.A."/>
            <person name="Otillar R.P."/>
            <person name="Pangilinan J.L."/>
            <person name="Peng Y."/>
            <person name="Rokas A."/>
            <person name="Rosa C.A."/>
            <person name="Scheuner C."/>
            <person name="Sibirny A.A."/>
            <person name="Slot J.C."/>
            <person name="Stielow J.B."/>
            <person name="Sun H."/>
            <person name="Kurtzman C.P."/>
            <person name="Blackwell M."/>
            <person name="Grigoriev I.V."/>
            <person name="Jeffries T.W."/>
        </authorList>
    </citation>
    <scope>NUCLEOTIDE SEQUENCE [LARGE SCALE GENOMIC DNA]</scope>
    <source>
        <strain evidence="6">NRRL Y-1626</strain>
    </source>
</reference>
<dbReference type="GO" id="GO:0005739">
    <property type="term" value="C:mitochondrion"/>
    <property type="evidence" value="ECO:0007669"/>
    <property type="project" value="TreeGrafter"/>
</dbReference>
<comment type="caution">
    <text evidence="5">The sequence shown here is derived from an EMBL/GenBank/DDBJ whole genome shotgun (WGS) entry which is preliminary data.</text>
</comment>
<dbReference type="GO" id="GO:0005524">
    <property type="term" value="F:ATP binding"/>
    <property type="evidence" value="ECO:0007669"/>
    <property type="project" value="UniProtKB-KW"/>
</dbReference>
<evidence type="ECO:0000313" key="6">
    <source>
        <dbReference type="Proteomes" id="UP000092321"/>
    </source>
</evidence>
<dbReference type="PRINTS" id="PR00982">
    <property type="entry name" value="TRNASYNTHLYS"/>
</dbReference>
<dbReference type="Pfam" id="PF00152">
    <property type="entry name" value="tRNA-synt_2"/>
    <property type="match status" value="1"/>
</dbReference>
<dbReference type="EMBL" id="LXPE01000263">
    <property type="protein sequence ID" value="OBA25062.1"/>
    <property type="molecule type" value="Genomic_DNA"/>
</dbReference>
<dbReference type="InterPro" id="IPR004364">
    <property type="entry name" value="Aa-tRNA-synt_II"/>
</dbReference>
<dbReference type="GO" id="GO:0004824">
    <property type="term" value="F:lysine-tRNA ligase activity"/>
    <property type="evidence" value="ECO:0007669"/>
    <property type="project" value="InterPro"/>
</dbReference>
<keyword evidence="6" id="KW-1185">Reference proteome</keyword>
<protein>
    <submittedName>
        <fullName evidence="5">Class II aaRS and biotin synthetase</fullName>
    </submittedName>
</protein>
<dbReference type="PROSITE" id="PS50862">
    <property type="entry name" value="AA_TRNA_LIGASE_II"/>
    <property type="match status" value="1"/>
</dbReference>
<feature type="non-terminal residue" evidence="5">
    <location>
        <position position="473"/>
    </location>
</feature>
<keyword evidence="3" id="KW-0067">ATP-binding</keyword>
<organism evidence="5 6">
    <name type="scientific">Hanseniaspora valbyensis NRRL Y-1626</name>
    <dbReference type="NCBI Taxonomy" id="766949"/>
    <lineage>
        <taxon>Eukaryota</taxon>
        <taxon>Fungi</taxon>
        <taxon>Dikarya</taxon>
        <taxon>Ascomycota</taxon>
        <taxon>Saccharomycotina</taxon>
        <taxon>Saccharomycetes</taxon>
        <taxon>Saccharomycodales</taxon>
        <taxon>Saccharomycodaceae</taxon>
        <taxon>Hanseniaspora</taxon>
    </lineage>
</organism>
<dbReference type="PANTHER" id="PTHR42918:SF5">
    <property type="entry name" value="LYSINE--TRNA LIGASE, MITOCHONDRIAL"/>
    <property type="match status" value="1"/>
</dbReference>
<dbReference type="AlphaFoldDB" id="A0A1B7T8L0"/>
<evidence type="ECO:0000313" key="5">
    <source>
        <dbReference type="EMBL" id="OBA25062.1"/>
    </source>
</evidence>
<dbReference type="Gene3D" id="3.30.930.10">
    <property type="entry name" value="Bira Bifunctional Protein, Domain 2"/>
    <property type="match status" value="1"/>
</dbReference>